<keyword evidence="3" id="KW-0560">Oxidoreductase</keyword>
<dbReference type="SMART" id="SM01092">
    <property type="entry name" value="CO_deh_flav_C"/>
    <property type="match status" value="1"/>
</dbReference>
<keyword evidence="2" id="KW-0274">FAD</keyword>
<evidence type="ECO:0000259" key="4">
    <source>
        <dbReference type="PROSITE" id="PS51387"/>
    </source>
</evidence>
<dbReference type="Proteomes" id="UP001526147">
    <property type="component" value="Unassembled WGS sequence"/>
</dbReference>
<sequence length="295" mass="32751">MSHEQEAATLKSDIIVKHPLFLEEAFTQKKVPLDVFVAGGTLLQVHWESGSPIPKTLINLSLLQDLKGISYQDLGASTKIIIGALTTIAECITHPVLVEHAPLLVMACRNIAAPAVRNRATVGGNIASFVGDTIPALLALNTEVKLAVKDEIHVMTLWEWLANENQSPFILLEIMIPISPKDTKHFYRKVGRREAFIPSILTISGQWQQNNDGKLQFVRIAVGGGNHRPIRLKNVELLLQEGITNKETFYKTILHEFQSYSDPFVSEAYRKKVAANILMTELANILDEEGKDGDK</sequence>
<dbReference type="PANTHER" id="PTHR42659">
    <property type="entry name" value="XANTHINE DEHYDROGENASE SUBUNIT C-RELATED"/>
    <property type="match status" value="1"/>
</dbReference>
<dbReference type="InterPro" id="IPR036318">
    <property type="entry name" value="FAD-bd_PCMH-like_sf"/>
</dbReference>
<evidence type="ECO:0000256" key="3">
    <source>
        <dbReference type="ARBA" id="ARBA00023002"/>
    </source>
</evidence>
<evidence type="ECO:0000256" key="1">
    <source>
        <dbReference type="ARBA" id="ARBA00022630"/>
    </source>
</evidence>
<dbReference type="SUPFAM" id="SSF55447">
    <property type="entry name" value="CO dehydrogenase flavoprotein C-terminal domain-like"/>
    <property type="match status" value="1"/>
</dbReference>
<evidence type="ECO:0000313" key="6">
    <source>
        <dbReference type="Proteomes" id="UP001526147"/>
    </source>
</evidence>
<dbReference type="InterPro" id="IPR051312">
    <property type="entry name" value="Diverse_Substr_Oxidored"/>
</dbReference>
<dbReference type="InterPro" id="IPR002346">
    <property type="entry name" value="Mopterin_DH_FAD-bd"/>
</dbReference>
<dbReference type="Pfam" id="PF03450">
    <property type="entry name" value="CO_deh_flav_C"/>
    <property type="match status" value="1"/>
</dbReference>
<dbReference type="PROSITE" id="PS51387">
    <property type="entry name" value="FAD_PCMH"/>
    <property type="match status" value="1"/>
</dbReference>
<dbReference type="InterPro" id="IPR016169">
    <property type="entry name" value="FAD-bd_PCMH_sub2"/>
</dbReference>
<dbReference type="PANTHER" id="PTHR42659:SF2">
    <property type="entry name" value="XANTHINE DEHYDROGENASE SUBUNIT C-RELATED"/>
    <property type="match status" value="1"/>
</dbReference>
<dbReference type="Pfam" id="PF00941">
    <property type="entry name" value="FAD_binding_5"/>
    <property type="match status" value="1"/>
</dbReference>
<gene>
    <name evidence="5" type="ORF">OIH86_09905</name>
</gene>
<keyword evidence="6" id="KW-1185">Reference proteome</keyword>
<proteinExistence type="predicted"/>
<dbReference type="RefSeq" id="WP_264142655.1">
    <property type="nucleotide sequence ID" value="NZ_JAOYEY010000035.1"/>
</dbReference>
<organism evidence="5 6">
    <name type="scientific">Metabacillus halosaccharovorans</name>
    <dbReference type="NCBI Taxonomy" id="930124"/>
    <lineage>
        <taxon>Bacteria</taxon>
        <taxon>Bacillati</taxon>
        <taxon>Bacillota</taxon>
        <taxon>Bacilli</taxon>
        <taxon>Bacillales</taxon>
        <taxon>Bacillaceae</taxon>
        <taxon>Metabacillus</taxon>
    </lineage>
</organism>
<protein>
    <submittedName>
        <fullName evidence="5">FAD binding domain-containing protein</fullName>
    </submittedName>
</protein>
<reference evidence="5 6" key="1">
    <citation type="submission" date="2022-10" db="EMBL/GenBank/DDBJ databases">
        <title>Draft genome assembly of moderately radiation resistant bacterium Metabacillus halosaccharovorans.</title>
        <authorList>
            <person name="Pal S."/>
            <person name="Gopinathan A."/>
        </authorList>
    </citation>
    <scope>NUCLEOTIDE SEQUENCE [LARGE SCALE GENOMIC DNA]</scope>
    <source>
        <strain evidence="5 6">VITHBRA001</strain>
    </source>
</reference>
<dbReference type="InterPro" id="IPR036683">
    <property type="entry name" value="CO_DH_flav_C_dom_sf"/>
</dbReference>
<dbReference type="InterPro" id="IPR005107">
    <property type="entry name" value="CO_DH_flav_C"/>
</dbReference>
<dbReference type="Gene3D" id="3.30.390.50">
    <property type="entry name" value="CO dehydrogenase flavoprotein, C-terminal domain"/>
    <property type="match status" value="1"/>
</dbReference>
<evidence type="ECO:0000256" key="2">
    <source>
        <dbReference type="ARBA" id="ARBA00022827"/>
    </source>
</evidence>
<keyword evidence="1" id="KW-0285">Flavoprotein</keyword>
<feature type="domain" description="FAD-binding PCMH-type" evidence="4">
    <location>
        <begin position="8"/>
        <end position="181"/>
    </location>
</feature>
<dbReference type="Gene3D" id="3.30.465.10">
    <property type="match status" value="1"/>
</dbReference>
<accession>A0ABT3DH14</accession>
<dbReference type="InterPro" id="IPR016166">
    <property type="entry name" value="FAD-bd_PCMH"/>
</dbReference>
<evidence type="ECO:0000313" key="5">
    <source>
        <dbReference type="EMBL" id="MCV9885972.1"/>
    </source>
</evidence>
<dbReference type="EMBL" id="JAOYEY010000035">
    <property type="protein sequence ID" value="MCV9885972.1"/>
    <property type="molecule type" value="Genomic_DNA"/>
</dbReference>
<comment type="caution">
    <text evidence="5">The sequence shown here is derived from an EMBL/GenBank/DDBJ whole genome shotgun (WGS) entry which is preliminary data.</text>
</comment>
<dbReference type="SUPFAM" id="SSF56176">
    <property type="entry name" value="FAD-binding/transporter-associated domain-like"/>
    <property type="match status" value="1"/>
</dbReference>
<name>A0ABT3DH14_9BACI</name>